<dbReference type="Proteomes" id="UP001151760">
    <property type="component" value="Unassembled WGS sequence"/>
</dbReference>
<evidence type="ECO:0000313" key="3">
    <source>
        <dbReference type="Proteomes" id="UP001151760"/>
    </source>
</evidence>
<accession>A0ABQ5DQ32</accession>
<evidence type="ECO:0000259" key="1">
    <source>
        <dbReference type="Pfam" id="PF07727"/>
    </source>
</evidence>
<gene>
    <name evidence="2" type="ORF">Tco_0940563</name>
</gene>
<organism evidence="2 3">
    <name type="scientific">Tanacetum coccineum</name>
    <dbReference type="NCBI Taxonomy" id="301880"/>
    <lineage>
        <taxon>Eukaryota</taxon>
        <taxon>Viridiplantae</taxon>
        <taxon>Streptophyta</taxon>
        <taxon>Embryophyta</taxon>
        <taxon>Tracheophyta</taxon>
        <taxon>Spermatophyta</taxon>
        <taxon>Magnoliopsida</taxon>
        <taxon>eudicotyledons</taxon>
        <taxon>Gunneridae</taxon>
        <taxon>Pentapetalae</taxon>
        <taxon>asterids</taxon>
        <taxon>campanulids</taxon>
        <taxon>Asterales</taxon>
        <taxon>Asteraceae</taxon>
        <taxon>Asteroideae</taxon>
        <taxon>Anthemideae</taxon>
        <taxon>Anthemidinae</taxon>
        <taxon>Tanacetum</taxon>
    </lineage>
</organism>
<feature type="domain" description="Reverse transcriptase Ty1/copia-type" evidence="1">
    <location>
        <begin position="13"/>
        <end position="110"/>
    </location>
</feature>
<comment type="caution">
    <text evidence="2">The sequence shown here is derived from an EMBL/GenBank/DDBJ whole genome shotgun (WGS) entry which is preliminary data.</text>
</comment>
<dbReference type="Pfam" id="PF07727">
    <property type="entry name" value="RVT_2"/>
    <property type="match status" value="1"/>
</dbReference>
<protein>
    <submittedName>
        <fullName evidence="2">Retrovirus-related pol polyprotein from transposon TNT 1-94</fullName>
    </submittedName>
</protein>
<keyword evidence="3" id="KW-1185">Reference proteome</keyword>
<proteinExistence type="predicted"/>
<dbReference type="EMBL" id="BQNB010015497">
    <property type="protein sequence ID" value="GJT40698.1"/>
    <property type="molecule type" value="Genomic_DNA"/>
</dbReference>
<evidence type="ECO:0000313" key="2">
    <source>
        <dbReference type="EMBL" id="GJT40698.1"/>
    </source>
</evidence>
<reference evidence="2" key="2">
    <citation type="submission" date="2022-01" db="EMBL/GenBank/DDBJ databases">
        <authorList>
            <person name="Yamashiro T."/>
            <person name="Shiraishi A."/>
            <person name="Satake H."/>
            <person name="Nakayama K."/>
        </authorList>
    </citation>
    <scope>NUCLEOTIDE SEQUENCE</scope>
</reference>
<name>A0ABQ5DQ32_9ASTR</name>
<dbReference type="InterPro" id="IPR013103">
    <property type="entry name" value="RVT_2"/>
</dbReference>
<reference evidence="2" key="1">
    <citation type="journal article" date="2022" name="Int. J. Mol. Sci.">
        <title>Draft Genome of Tanacetum Coccineum: Genomic Comparison of Closely Related Tanacetum-Family Plants.</title>
        <authorList>
            <person name="Yamashiro T."/>
            <person name="Shiraishi A."/>
            <person name="Nakayama K."/>
            <person name="Satake H."/>
        </authorList>
    </citation>
    <scope>NUCLEOTIDE SEQUENCE</scope>
</reference>
<sequence length="174" mass="20118">MQEELLQFKRLCVWVLVPAPDNIKPLTLKWLFKNKHDEDNTIIRNKLDLVVRGYLEEEGIDFKKSFALVARMEAIKIFLAYTAHKLFSVFQMDVKTAFFHAKEGTLWVKASTEGMAKSWLASPQRNKTVLLSTQSRYVLYRLLAHRSFGMRTQLNGTMAFTSTGFQSIVIQNQP</sequence>